<feature type="coiled-coil region" evidence="5">
    <location>
        <begin position="171"/>
        <end position="198"/>
    </location>
</feature>
<dbReference type="OrthoDB" id="116827at2759"/>
<dbReference type="AlphaFoldDB" id="A0A5N6TDT8"/>
<evidence type="ECO:0000256" key="1">
    <source>
        <dbReference type="ARBA" id="ARBA00022723"/>
    </source>
</evidence>
<dbReference type="PROSITE" id="PS50089">
    <property type="entry name" value="ZF_RING_2"/>
    <property type="match status" value="1"/>
</dbReference>
<dbReference type="InterPro" id="IPR017907">
    <property type="entry name" value="Znf_RING_CS"/>
</dbReference>
<keyword evidence="3" id="KW-0862">Zinc</keyword>
<keyword evidence="2 4" id="KW-0863">Zinc-finger</keyword>
<keyword evidence="1" id="KW-0479">Metal-binding</keyword>
<sequence>MAHSKRNTSLPHFTSYERGLLRSHWGTQRGVIGRDSFLPFASCRLCLHPARAPVVACATNGDIFCRECAINDLLTQRQEIKRLERDRDEAKKRIAEDEERTLEEARERELREFELVSMGLEAAKNKGSGQAQDDNPKKRKAEGASEALAAFKAREVEVDGKRKKVFELDEKEMARVVRDEQERLKQNLKKEKTESSKSALPSFWVPSLTPNTDPNEIAANKAIKLAPICPGSTDDHRHNYSLKSLVDVHFTEDKSSDGSMARVCPSCKKTLTNGLKAMLTKPCGHVICSPCVKKFMTPHDAPDPHASKEEQEHTAALHGLTLCYVCEADITPRDLENGKETSSGKKKKKDKEVIRPGLVEISSEGTGFAGRGGNVATKTGVAFQC</sequence>
<protein>
    <recommendedName>
        <fullName evidence="7">RING-type domain-containing protein</fullName>
    </recommendedName>
</protein>
<keyword evidence="9" id="KW-1185">Reference proteome</keyword>
<dbReference type="PANTHER" id="PTHR13063">
    <property type="entry name" value="ENOS INTERACTING PROTEIN"/>
    <property type="match status" value="1"/>
</dbReference>
<dbReference type="InterPro" id="IPR016818">
    <property type="entry name" value="NOSIP"/>
</dbReference>
<dbReference type="InterPro" id="IPR001841">
    <property type="entry name" value="Znf_RING"/>
</dbReference>
<evidence type="ECO:0000313" key="8">
    <source>
        <dbReference type="EMBL" id="KAE8144538.1"/>
    </source>
</evidence>
<reference evidence="8 9" key="1">
    <citation type="submission" date="2019-04" db="EMBL/GenBank/DDBJ databases">
        <title>Friends and foes A comparative genomics study of 23 Aspergillus species from section Flavi.</title>
        <authorList>
            <consortium name="DOE Joint Genome Institute"/>
            <person name="Kjaerbolling I."/>
            <person name="Vesth T."/>
            <person name="Frisvad J.C."/>
            <person name="Nybo J.L."/>
            <person name="Theobald S."/>
            <person name="Kildgaard S."/>
            <person name="Isbrandt T."/>
            <person name="Kuo A."/>
            <person name="Sato A."/>
            <person name="Lyhne E.K."/>
            <person name="Kogle M.E."/>
            <person name="Wiebenga A."/>
            <person name="Kun R.S."/>
            <person name="Lubbers R.J."/>
            <person name="Makela M.R."/>
            <person name="Barry K."/>
            <person name="Chovatia M."/>
            <person name="Clum A."/>
            <person name="Daum C."/>
            <person name="Haridas S."/>
            <person name="He G."/>
            <person name="LaButti K."/>
            <person name="Lipzen A."/>
            <person name="Mondo S."/>
            <person name="Riley R."/>
            <person name="Salamov A."/>
            <person name="Simmons B.A."/>
            <person name="Magnuson J.K."/>
            <person name="Henrissat B."/>
            <person name="Mortensen U.H."/>
            <person name="Larsen T.O."/>
            <person name="Devries R.P."/>
            <person name="Grigoriev I.V."/>
            <person name="Machida M."/>
            <person name="Baker S.E."/>
            <person name="Andersen M.R."/>
        </authorList>
    </citation>
    <scope>NUCLEOTIDE SEQUENCE [LARGE SCALE GENOMIC DNA]</scope>
    <source>
        <strain evidence="8 9">IBT 18842</strain>
    </source>
</reference>
<dbReference type="Pfam" id="PF13445">
    <property type="entry name" value="zf-RING_UBOX"/>
    <property type="match status" value="1"/>
</dbReference>
<keyword evidence="5" id="KW-0175">Coiled coil</keyword>
<proteinExistence type="predicted"/>
<dbReference type="FunFam" id="3.30.40.10:FF:000673">
    <property type="entry name" value="RING finger domain protein, putative"/>
    <property type="match status" value="1"/>
</dbReference>
<gene>
    <name evidence="8" type="ORF">BDV25DRAFT_91306</name>
</gene>
<dbReference type="GO" id="GO:0005634">
    <property type="term" value="C:nucleus"/>
    <property type="evidence" value="ECO:0007669"/>
    <property type="project" value="TreeGrafter"/>
</dbReference>
<feature type="coiled-coil region" evidence="5">
    <location>
        <begin position="66"/>
        <end position="112"/>
    </location>
</feature>
<evidence type="ECO:0000256" key="6">
    <source>
        <dbReference type="SAM" id="MobiDB-lite"/>
    </source>
</evidence>
<accession>A0A5N6TDT8</accession>
<dbReference type="GO" id="GO:0061630">
    <property type="term" value="F:ubiquitin protein ligase activity"/>
    <property type="evidence" value="ECO:0007669"/>
    <property type="project" value="InterPro"/>
</dbReference>
<dbReference type="InterPro" id="IPR013083">
    <property type="entry name" value="Znf_RING/FYVE/PHD"/>
</dbReference>
<dbReference type="PANTHER" id="PTHR13063:SF10">
    <property type="entry name" value="NITRIC OXIDE SYNTHASE-INTERACTING PROTEIN"/>
    <property type="match status" value="1"/>
</dbReference>
<dbReference type="Proteomes" id="UP000325780">
    <property type="component" value="Unassembled WGS sequence"/>
</dbReference>
<feature type="domain" description="RING-type" evidence="7">
    <location>
        <begin position="264"/>
        <end position="327"/>
    </location>
</feature>
<evidence type="ECO:0000313" key="9">
    <source>
        <dbReference type="Proteomes" id="UP000325780"/>
    </source>
</evidence>
<dbReference type="Gene3D" id="3.30.40.10">
    <property type="entry name" value="Zinc/RING finger domain, C3HC4 (zinc finger)"/>
    <property type="match status" value="1"/>
</dbReference>
<evidence type="ECO:0000256" key="2">
    <source>
        <dbReference type="ARBA" id="ARBA00022771"/>
    </source>
</evidence>
<name>A0A5N6TDT8_ASPAV</name>
<evidence type="ECO:0000256" key="5">
    <source>
        <dbReference type="SAM" id="Coils"/>
    </source>
</evidence>
<dbReference type="PROSITE" id="PS00518">
    <property type="entry name" value="ZF_RING_1"/>
    <property type="match status" value="1"/>
</dbReference>
<organism evidence="8 9">
    <name type="scientific">Aspergillus avenaceus</name>
    <dbReference type="NCBI Taxonomy" id="36643"/>
    <lineage>
        <taxon>Eukaryota</taxon>
        <taxon>Fungi</taxon>
        <taxon>Dikarya</taxon>
        <taxon>Ascomycota</taxon>
        <taxon>Pezizomycotina</taxon>
        <taxon>Eurotiomycetes</taxon>
        <taxon>Eurotiomycetidae</taxon>
        <taxon>Eurotiales</taxon>
        <taxon>Aspergillaceae</taxon>
        <taxon>Aspergillus</taxon>
        <taxon>Aspergillus subgen. Circumdati</taxon>
    </lineage>
</organism>
<dbReference type="SUPFAM" id="SSF57850">
    <property type="entry name" value="RING/U-box"/>
    <property type="match status" value="1"/>
</dbReference>
<dbReference type="GO" id="GO:0008270">
    <property type="term" value="F:zinc ion binding"/>
    <property type="evidence" value="ECO:0007669"/>
    <property type="project" value="UniProtKB-KW"/>
</dbReference>
<dbReference type="EMBL" id="ML742491">
    <property type="protein sequence ID" value="KAE8144538.1"/>
    <property type="molecule type" value="Genomic_DNA"/>
</dbReference>
<evidence type="ECO:0000256" key="4">
    <source>
        <dbReference type="PROSITE-ProRule" id="PRU00175"/>
    </source>
</evidence>
<evidence type="ECO:0000256" key="3">
    <source>
        <dbReference type="ARBA" id="ARBA00022833"/>
    </source>
</evidence>
<evidence type="ECO:0000259" key="7">
    <source>
        <dbReference type="PROSITE" id="PS50089"/>
    </source>
</evidence>
<feature type="region of interest" description="Disordered" evidence="6">
    <location>
        <begin position="122"/>
        <end position="143"/>
    </location>
</feature>
<dbReference type="InterPro" id="IPR027370">
    <property type="entry name" value="Znf-RING_euk"/>
</dbReference>